<evidence type="ECO:0000313" key="7">
    <source>
        <dbReference type="EMBL" id="MXO75497.1"/>
    </source>
</evidence>
<dbReference type="GO" id="GO:0005886">
    <property type="term" value="C:plasma membrane"/>
    <property type="evidence" value="ECO:0007669"/>
    <property type="project" value="UniProtKB-SubCell"/>
</dbReference>
<comment type="caution">
    <text evidence="7">The sequence shown here is derived from an EMBL/GenBank/DDBJ whole genome shotgun (WGS) entry which is preliminary data.</text>
</comment>
<dbReference type="EMBL" id="WTZA01000001">
    <property type="protein sequence ID" value="MXO75497.1"/>
    <property type="molecule type" value="Genomic_DNA"/>
</dbReference>
<organism evidence="7 8">
    <name type="scientific">Tsuneonella aeria</name>
    <dbReference type="NCBI Taxonomy" id="1837929"/>
    <lineage>
        <taxon>Bacteria</taxon>
        <taxon>Pseudomonadati</taxon>
        <taxon>Pseudomonadota</taxon>
        <taxon>Alphaproteobacteria</taxon>
        <taxon>Sphingomonadales</taxon>
        <taxon>Erythrobacteraceae</taxon>
        <taxon>Tsuneonella</taxon>
    </lineage>
</organism>
<feature type="transmembrane region" description="Helical" evidence="6">
    <location>
        <begin position="347"/>
        <end position="367"/>
    </location>
</feature>
<comment type="subcellular location">
    <subcellularLocation>
        <location evidence="1">Cell membrane</location>
        <topology evidence="1">Multi-pass membrane protein</topology>
    </subcellularLocation>
</comment>
<dbReference type="PANTHER" id="PTHR30250">
    <property type="entry name" value="PST FAMILY PREDICTED COLANIC ACID TRANSPORTER"/>
    <property type="match status" value="1"/>
</dbReference>
<feature type="transmembrane region" description="Helical" evidence="6">
    <location>
        <begin position="18"/>
        <end position="38"/>
    </location>
</feature>
<evidence type="ECO:0000256" key="5">
    <source>
        <dbReference type="ARBA" id="ARBA00023136"/>
    </source>
</evidence>
<evidence type="ECO:0000256" key="4">
    <source>
        <dbReference type="ARBA" id="ARBA00022989"/>
    </source>
</evidence>
<gene>
    <name evidence="7" type="ORF">GRI40_09745</name>
</gene>
<name>A0A6I4TFW6_9SPHN</name>
<accession>A0A6I4TFW6</accession>
<evidence type="ECO:0000256" key="1">
    <source>
        <dbReference type="ARBA" id="ARBA00004651"/>
    </source>
</evidence>
<dbReference type="AlphaFoldDB" id="A0A6I4TFW6"/>
<feature type="transmembrane region" description="Helical" evidence="6">
    <location>
        <begin position="379"/>
        <end position="397"/>
    </location>
</feature>
<protein>
    <submittedName>
        <fullName evidence="7">Oligosaccharide flippase family protein</fullName>
    </submittedName>
</protein>
<dbReference type="OrthoDB" id="493991at2"/>
<feature type="transmembrane region" description="Helical" evidence="6">
    <location>
        <begin position="159"/>
        <end position="181"/>
    </location>
</feature>
<proteinExistence type="predicted"/>
<keyword evidence="3 6" id="KW-0812">Transmembrane</keyword>
<feature type="transmembrane region" description="Helical" evidence="6">
    <location>
        <begin position="403"/>
        <end position="424"/>
    </location>
</feature>
<sequence>MSDAAPAISRKRRVIRNLALLGGGSGAAAALTLGAVAINSRALSLQEFGTYALLQTSALLVAGLFTFATQQPVIKLGMAALHADDRPRFERIVGMGLAADTASAVCAALVAGAAVLFMAGLVGVPPSARSAALIVAASLAFQGYRTSEGVFRAFDRFDALGAIQVGAAIVQFAGAALLWWIDAPFIAYGALAAIAIALPSVLQLGGALAILHRRGMRPRSSGLSTPSADRNEFAAYCGSTWATGSLDTIRMNGDVPLIGLVVSVEAAGIYNVARQLAGILRKFVQIYASVLFPELATLAAQRNFEGAKRVLRRIVLVTFAITTVLVAGAAVFGGLALGLLFGEEFRAGHAILVLLFAAAGIQLLSATYSMYVQAFDGPIAIFHAYILATIAFALVILPGLHVLGLIGAGLAQIAFFTVLTLACFRRLARAGAQGKDLP</sequence>
<evidence type="ECO:0000313" key="8">
    <source>
        <dbReference type="Proteomes" id="UP000439522"/>
    </source>
</evidence>
<evidence type="ECO:0000256" key="3">
    <source>
        <dbReference type="ARBA" id="ARBA00022692"/>
    </source>
</evidence>
<dbReference type="InterPro" id="IPR050833">
    <property type="entry name" value="Poly_Biosynth_Transport"/>
</dbReference>
<reference evidence="7 8" key="1">
    <citation type="submission" date="2019-12" db="EMBL/GenBank/DDBJ databases">
        <title>Genomic-based taxomic classification of the family Erythrobacteraceae.</title>
        <authorList>
            <person name="Xu L."/>
        </authorList>
    </citation>
    <scope>NUCLEOTIDE SEQUENCE [LARGE SCALE GENOMIC DNA]</scope>
    <source>
        <strain evidence="7 8">100921-2</strain>
    </source>
</reference>
<keyword evidence="4 6" id="KW-1133">Transmembrane helix</keyword>
<feature type="transmembrane region" description="Helical" evidence="6">
    <location>
        <begin position="314"/>
        <end position="341"/>
    </location>
</feature>
<keyword evidence="5 6" id="KW-0472">Membrane</keyword>
<dbReference type="PANTHER" id="PTHR30250:SF31">
    <property type="entry name" value="INNER MEMBRANE PROTEIN YGHQ"/>
    <property type="match status" value="1"/>
</dbReference>
<evidence type="ECO:0000256" key="6">
    <source>
        <dbReference type="SAM" id="Phobius"/>
    </source>
</evidence>
<keyword evidence="2" id="KW-1003">Cell membrane</keyword>
<feature type="transmembrane region" description="Helical" evidence="6">
    <location>
        <begin position="97"/>
        <end position="122"/>
    </location>
</feature>
<dbReference type="Proteomes" id="UP000439522">
    <property type="component" value="Unassembled WGS sequence"/>
</dbReference>
<evidence type="ECO:0000256" key="2">
    <source>
        <dbReference type="ARBA" id="ARBA00022475"/>
    </source>
</evidence>
<keyword evidence="8" id="KW-1185">Reference proteome</keyword>
<dbReference type="Pfam" id="PF13440">
    <property type="entry name" value="Polysacc_synt_3"/>
    <property type="match status" value="1"/>
</dbReference>
<feature type="transmembrane region" description="Helical" evidence="6">
    <location>
        <begin position="187"/>
        <end position="211"/>
    </location>
</feature>
<dbReference type="RefSeq" id="WP_160611132.1">
    <property type="nucleotide sequence ID" value="NZ_WTZA01000001.1"/>
</dbReference>